<feature type="repeat" description="TPR" evidence="1">
    <location>
        <begin position="71"/>
        <end position="104"/>
    </location>
</feature>
<dbReference type="Pfam" id="PF14559">
    <property type="entry name" value="TPR_19"/>
    <property type="match status" value="4"/>
</dbReference>
<organism evidence="2 3">
    <name type="scientific">Thauera sinica</name>
    <dbReference type="NCBI Taxonomy" id="2665146"/>
    <lineage>
        <taxon>Bacteria</taxon>
        <taxon>Pseudomonadati</taxon>
        <taxon>Pseudomonadota</taxon>
        <taxon>Betaproteobacteria</taxon>
        <taxon>Rhodocyclales</taxon>
        <taxon>Zoogloeaceae</taxon>
        <taxon>Thauera</taxon>
    </lineage>
</organism>
<dbReference type="PANTHER" id="PTHR12558">
    <property type="entry name" value="CELL DIVISION CYCLE 16,23,27"/>
    <property type="match status" value="1"/>
</dbReference>
<reference evidence="3" key="1">
    <citation type="journal article" date="2019" name="Int. J. Syst. Evol. Microbiol.">
        <title>The Global Catalogue of Microorganisms (GCM) 10K type strain sequencing project: providing services to taxonomists for standard genome sequencing and annotation.</title>
        <authorList>
            <consortium name="The Broad Institute Genomics Platform"/>
            <consortium name="The Broad Institute Genome Sequencing Center for Infectious Disease"/>
            <person name="Wu L."/>
            <person name="Ma J."/>
        </authorList>
    </citation>
    <scope>NUCLEOTIDE SEQUENCE [LARGE SCALE GENOMIC DNA]</scope>
    <source>
        <strain evidence="3">SHR3</strain>
    </source>
</reference>
<dbReference type="Pfam" id="PF13432">
    <property type="entry name" value="TPR_16"/>
    <property type="match status" value="3"/>
</dbReference>
<dbReference type="SMART" id="SM00028">
    <property type="entry name" value="TPR"/>
    <property type="match status" value="17"/>
</dbReference>
<dbReference type="Proteomes" id="UP001595974">
    <property type="component" value="Unassembled WGS sequence"/>
</dbReference>
<evidence type="ECO:0000313" key="3">
    <source>
        <dbReference type="Proteomes" id="UP001595974"/>
    </source>
</evidence>
<keyword evidence="1" id="KW-0802">TPR repeat</keyword>
<feature type="repeat" description="TPR" evidence="1">
    <location>
        <begin position="852"/>
        <end position="885"/>
    </location>
</feature>
<dbReference type="InterPro" id="IPR019734">
    <property type="entry name" value="TPR_rpt"/>
</dbReference>
<feature type="repeat" description="TPR" evidence="1">
    <location>
        <begin position="377"/>
        <end position="410"/>
    </location>
</feature>
<dbReference type="PROSITE" id="PS50005">
    <property type="entry name" value="TPR"/>
    <property type="match status" value="6"/>
</dbReference>
<gene>
    <name evidence="2" type="primary">prsT</name>
    <name evidence="2" type="ORF">ACFPTN_01090</name>
</gene>
<dbReference type="InterPro" id="IPR014266">
    <property type="entry name" value="PEP-CTERM_TPR_PrsT"/>
</dbReference>
<feature type="repeat" description="TPR" evidence="1">
    <location>
        <begin position="140"/>
        <end position="173"/>
    </location>
</feature>
<proteinExistence type="predicted"/>
<evidence type="ECO:0000313" key="2">
    <source>
        <dbReference type="EMBL" id="MFC5767959.1"/>
    </source>
</evidence>
<name>A0ABW1ALA3_9RHOO</name>
<comment type="caution">
    <text evidence="2">The sequence shown here is derived from an EMBL/GenBank/DDBJ whole genome shotgun (WGS) entry which is preliminary data.</text>
</comment>
<dbReference type="EMBL" id="JBHSOG010000006">
    <property type="protein sequence ID" value="MFC5767959.1"/>
    <property type="molecule type" value="Genomic_DNA"/>
</dbReference>
<accession>A0ABW1ALA3</accession>
<feature type="repeat" description="TPR" evidence="1">
    <location>
        <begin position="616"/>
        <end position="649"/>
    </location>
</feature>
<keyword evidence="3" id="KW-1185">Reference proteome</keyword>
<dbReference type="PROSITE" id="PS51257">
    <property type="entry name" value="PROKAR_LIPOPROTEIN"/>
    <property type="match status" value="1"/>
</dbReference>
<dbReference type="RefSeq" id="WP_096445414.1">
    <property type="nucleotide sequence ID" value="NZ_JBHSOG010000006.1"/>
</dbReference>
<dbReference type="Gene3D" id="1.25.40.10">
    <property type="entry name" value="Tetratricopeptide repeat domain"/>
    <property type="match status" value="4"/>
</dbReference>
<dbReference type="PANTHER" id="PTHR12558:SF44">
    <property type="entry name" value="TETRATRICOPEPTIDE REPEAT-CONTAINING PROTEIN"/>
    <property type="match status" value="1"/>
</dbReference>
<evidence type="ECO:0000256" key="1">
    <source>
        <dbReference type="PROSITE-ProRule" id="PRU00339"/>
    </source>
</evidence>
<protein>
    <submittedName>
        <fullName evidence="2">XrtA/PEP-CTERM system TPR-repeat protein PrsT</fullName>
    </submittedName>
</protein>
<dbReference type="SUPFAM" id="SSF48452">
    <property type="entry name" value="TPR-like"/>
    <property type="match status" value="5"/>
</dbReference>
<dbReference type="InterPro" id="IPR011990">
    <property type="entry name" value="TPR-like_helical_dom_sf"/>
</dbReference>
<dbReference type="NCBIfam" id="TIGR02917">
    <property type="entry name" value="PEP_TPR_lipo"/>
    <property type="match status" value="1"/>
</dbReference>
<sequence>MSKPHKNPQGRPWSGRTRGVAAAVLSALLLAACTDSPEAMVASAKSYLEKKDLDAASIQLKNALQENANLVDARFLLGRVNLEQGNVPGAVKEFQRALDLGYAKGEVLPLLVRSLVRSGEFDRVTKDFADAALDDPKAQAAVLTAVGDAYFAKGDLPKARSSYEKSLASADDVLARVGLARARLYGGDPAGAEGDLRAIVAQYAELAEAQSVLAEAALAQRRPDDAIKALEEVVRLNPSNVGSHYALVSLLLQQDRQEEAVARLEAMKKVAPKEPTTLYLQAFIDFRNNRFAEARDGALAALKSAPEFLPAHLLAGTAMVRLNENAQAQTHLTKVLSRVPGQPLARTMLATSHLALGEAPRALEVLQPLLDQPSLDARVLSLAGQVYLANDDFGKAESYFERASKAAPEDPRARMQLGVAKMAGGDAQGAFSELETAAQMDEGDIRADLALVAGHMRRGEIDKALKAQEQLERKQPDDPLVHNLRGGLMMAKRDSAAARAAFEKALALKPDYLSAAVNLARMDIADNKADDGVARLKAIADRDQKNVEAQLAYADVQVATRAEPAAVLATLERAEKASPSALVPKLALAQHYLRNRDAKTALSIAQQAVAAYPNDLRALETAARAQLAAGETQQAISSLNKALTLQPRATGALVQLADIHRANKDLTAAEQSLRKALVIRGDAVEAQARLAGILVERGDRDGALQIARTVQKQRADEAAGHALEGDIQATGGRWGDAVSSYRRAFDKGRDAQNFAKLHAALLRAERKGEADRLAADWLRDQPKDTAVRSYLAERALGDKRYADAVQLYRTLNELAPDNALVLNNLAWTASQIKDPKALEYGEHALKLAPDNAAVLDTVGVIQIDEGQAEKGLANLTRAVSLAPDTLSLRLNLAKAYAKLGRAADARKELDAVMPKLKEGTQIHSEATALLKTL</sequence>
<feature type="repeat" description="TPR" evidence="1">
    <location>
        <begin position="207"/>
        <end position="240"/>
    </location>
</feature>